<proteinExistence type="inferred from homology"/>
<dbReference type="PRINTS" id="PR00097">
    <property type="entry name" value="ANTSNTHASEII"/>
</dbReference>
<dbReference type="InterPro" id="IPR035686">
    <property type="entry name" value="CPSase_GATase1"/>
</dbReference>
<organism evidence="10 11">
    <name type="scientific">Metabacillus flavus</name>
    <dbReference type="NCBI Taxonomy" id="2823519"/>
    <lineage>
        <taxon>Bacteria</taxon>
        <taxon>Bacillati</taxon>
        <taxon>Bacillota</taxon>
        <taxon>Bacilli</taxon>
        <taxon>Bacillales</taxon>
        <taxon>Bacillaceae</taxon>
        <taxon>Metabacillus</taxon>
    </lineage>
</organism>
<dbReference type="InterPro" id="IPR002474">
    <property type="entry name" value="CarbamoylP_synth_ssu_N"/>
</dbReference>
<evidence type="ECO:0000256" key="2">
    <source>
        <dbReference type="ARBA" id="ARBA00007800"/>
    </source>
</evidence>
<keyword evidence="4 8" id="KW-0547">Nucleotide-binding</keyword>
<dbReference type="InterPro" id="IPR036480">
    <property type="entry name" value="CarbP_synth_ssu_N_sf"/>
</dbReference>
<feature type="binding site" evidence="8">
    <location>
        <position position="210"/>
    </location>
    <ligand>
        <name>L-glutamine</name>
        <dbReference type="ChEBI" id="CHEBI:58359"/>
    </ligand>
</feature>
<keyword evidence="8" id="KW-0028">Amino-acid biosynthesis</keyword>
<evidence type="ECO:0000259" key="9">
    <source>
        <dbReference type="SMART" id="SM01097"/>
    </source>
</evidence>
<evidence type="ECO:0000256" key="6">
    <source>
        <dbReference type="ARBA" id="ARBA00022962"/>
    </source>
</evidence>
<reference evidence="10 11" key="1">
    <citation type="submission" date="2021-04" db="EMBL/GenBank/DDBJ databases">
        <title>Metabacillus sp. strain KIGAM252 whole genome sequence.</title>
        <authorList>
            <person name="Seo M.-J."/>
            <person name="Cho E.-S."/>
            <person name="Hwang C.Y."/>
            <person name="Yoon D.J."/>
        </authorList>
    </citation>
    <scope>NUCLEOTIDE SEQUENCE [LARGE SCALE GENOMIC DNA]</scope>
    <source>
        <strain evidence="10 11">KIGAM252</strain>
    </source>
</reference>
<dbReference type="RefSeq" id="WP_211557103.1">
    <property type="nucleotide sequence ID" value="NZ_JAGVRK010000001.1"/>
</dbReference>
<dbReference type="Proteomes" id="UP000682403">
    <property type="component" value="Unassembled WGS sequence"/>
</dbReference>
<comment type="pathway">
    <text evidence="1 8">Amino-acid biosynthesis; L-arginine biosynthesis; carbamoyl phosphate from bicarbonate: step 1/1.</text>
</comment>
<dbReference type="SUPFAM" id="SSF52021">
    <property type="entry name" value="Carbamoyl phosphate synthetase, small subunit N-terminal domain"/>
    <property type="match status" value="1"/>
</dbReference>
<evidence type="ECO:0000313" key="10">
    <source>
        <dbReference type="EMBL" id="MBS2968364.1"/>
    </source>
</evidence>
<evidence type="ECO:0000256" key="8">
    <source>
        <dbReference type="HAMAP-Rule" id="MF_01209"/>
    </source>
</evidence>
<dbReference type="Gene3D" id="3.40.50.880">
    <property type="match status" value="1"/>
</dbReference>
<feature type="binding site" evidence="8">
    <location>
        <position position="277"/>
    </location>
    <ligand>
        <name>L-glutamine</name>
        <dbReference type="ChEBI" id="CHEBI:58359"/>
    </ligand>
</feature>
<dbReference type="EMBL" id="JAGVRK010000001">
    <property type="protein sequence ID" value="MBS2968364.1"/>
    <property type="molecule type" value="Genomic_DNA"/>
</dbReference>
<dbReference type="InterPro" id="IPR050472">
    <property type="entry name" value="Anth_synth/Amidotransfase"/>
</dbReference>
<dbReference type="CDD" id="cd01744">
    <property type="entry name" value="GATase1_CPSase"/>
    <property type="match status" value="1"/>
</dbReference>
<feature type="active site" evidence="8">
    <location>
        <position position="319"/>
    </location>
</feature>
<dbReference type="SMART" id="SM01097">
    <property type="entry name" value="CPSase_sm_chain"/>
    <property type="match status" value="1"/>
</dbReference>
<feature type="active site" evidence="8">
    <location>
        <position position="321"/>
    </location>
</feature>
<comment type="function">
    <text evidence="8">Small subunit of the glutamine-dependent carbamoyl phosphate synthetase (CPSase). CPSase catalyzes the formation of carbamoyl phosphate from the ammonia moiety of glutamine, carbonate, and phosphate donated by ATP, constituting the first step of 2 biosynthetic pathways, one leading to arginine and/or urea and the other to pyrimidine nucleotides. The small subunit (glutamine amidotransferase) binds and cleaves glutamine to supply the large subunit with the substrate ammonia.</text>
</comment>
<comment type="catalytic activity">
    <reaction evidence="7 8">
        <text>hydrogencarbonate + L-glutamine + 2 ATP + H2O = carbamoyl phosphate + L-glutamate + 2 ADP + phosphate + 2 H(+)</text>
        <dbReference type="Rhea" id="RHEA:18633"/>
        <dbReference type="ChEBI" id="CHEBI:15377"/>
        <dbReference type="ChEBI" id="CHEBI:15378"/>
        <dbReference type="ChEBI" id="CHEBI:17544"/>
        <dbReference type="ChEBI" id="CHEBI:29985"/>
        <dbReference type="ChEBI" id="CHEBI:30616"/>
        <dbReference type="ChEBI" id="CHEBI:43474"/>
        <dbReference type="ChEBI" id="CHEBI:58228"/>
        <dbReference type="ChEBI" id="CHEBI:58359"/>
        <dbReference type="ChEBI" id="CHEBI:456216"/>
        <dbReference type="EC" id="6.3.5.5"/>
    </reaction>
</comment>
<dbReference type="InterPro" id="IPR006274">
    <property type="entry name" value="CarbamoylP_synth_ssu"/>
</dbReference>
<evidence type="ECO:0000256" key="5">
    <source>
        <dbReference type="ARBA" id="ARBA00022840"/>
    </source>
</evidence>
<comment type="caution">
    <text evidence="10">The sequence shown here is derived from an EMBL/GenBank/DDBJ whole genome shotgun (WGS) entry which is preliminary data.</text>
</comment>
<dbReference type="NCBIfam" id="NF009475">
    <property type="entry name" value="PRK12838.1"/>
    <property type="match status" value="1"/>
</dbReference>
<comment type="subunit">
    <text evidence="8">Composed of two chains; the small (or glutamine) chain promotes the hydrolysis of glutamine to ammonia, which is used by the large (or ammonia) chain to synthesize carbamoyl phosphate. Tetramer of heterodimers (alpha,beta)4.</text>
</comment>
<protein>
    <recommendedName>
        <fullName evidence="8">Carbamoyl phosphate synthase small chain</fullName>
        <ecNumber evidence="8">6.3.5.5</ecNumber>
    </recommendedName>
    <alternativeName>
        <fullName evidence="8">Carbamoyl phosphate synthetase glutamine chain</fullName>
    </alternativeName>
</protein>
<comment type="pathway">
    <text evidence="8">Pyrimidine metabolism; UMP biosynthesis via de novo pathway; (S)-dihydroorotate from bicarbonate: step 1/3.</text>
</comment>
<keyword evidence="3 8" id="KW-0436">Ligase</keyword>
<dbReference type="Gene3D" id="3.50.30.20">
    <property type="entry name" value="Carbamoyl-phosphate synthase small subunit, N-terminal domain"/>
    <property type="match status" value="1"/>
</dbReference>
<dbReference type="PRINTS" id="PR00096">
    <property type="entry name" value="GATASE"/>
</dbReference>
<dbReference type="InterPro" id="IPR017926">
    <property type="entry name" value="GATASE"/>
</dbReference>
<evidence type="ECO:0000313" key="11">
    <source>
        <dbReference type="Proteomes" id="UP000682403"/>
    </source>
</evidence>
<feature type="binding site" evidence="8">
    <location>
        <position position="236"/>
    </location>
    <ligand>
        <name>L-glutamine</name>
        <dbReference type="ChEBI" id="CHEBI:58359"/>
    </ligand>
</feature>
<gene>
    <name evidence="8" type="primary">carA</name>
    <name evidence="10" type="ORF">J9317_06275</name>
</gene>
<feature type="binding site" evidence="8">
    <location>
        <position position="239"/>
    </location>
    <ligand>
        <name>L-glutamine</name>
        <dbReference type="ChEBI" id="CHEBI:58359"/>
    </ligand>
</feature>
<dbReference type="PANTHER" id="PTHR43418">
    <property type="entry name" value="MULTIFUNCTIONAL TRYPTOPHAN BIOSYNTHESIS PROTEIN-RELATED"/>
    <property type="match status" value="1"/>
</dbReference>
<feature type="active site" description="Nucleophile" evidence="8">
    <location>
        <position position="235"/>
    </location>
</feature>
<evidence type="ECO:0000256" key="3">
    <source>
        <dbReference type="ARBA" id="ARBA00022598"/>
    </source>
</evidence>
<evidence type="ECO:0000256" key="1">
    <source>
        <dbReference type="ARBA" id="ARBA00005077"/>
    </source>
</evidence>
<feature type="binding site" evidence="8">
    <location>
        <position position="46"/>
    </location>
    <ligand>
        <name>L-glutamine</name>
        <dbReference type="ChEBI" id="CHEBI:58359"/>
    </ligand>
</feature>
<dbReference type="PROSITE" id="PS51273">
    <property type="entry name" value="GATASE_TYPE_1"/>
    <property type="match status" value="1"/>
</dbReference>
<accession>A0ABS5LCA0</accession>
<feature type="binding site" evidence="8">
    <location>
        <position position="208"/>
    </location>
    <ligand>
        <name>L-glutamine</name>
        <dbReference type="ChEBI" id="CHEBI:58359"/>
    </ligand>
</feature>
<keyword evidence="11" id="KW-1185">Reference proteome</keyword>
<comment type="caution">
    <text evidence="8">Lacks conserved residue(s) required for the propagation of feature annotation.</text>
</comment>
<keyword evidence="5 8" id="KW-0067">ATP-binding</keyword>
<comment type="catalytic activity">
    <reaction evidence="8">
        <text>L-glutamine + H2O = L-glutamate + NH4(+)</text>
        <dbReference type="Rhea" id="RHEA:15889"/>
        <dbReference type="ChEBI" id="CHEBI:15377"/>
        <dbReference type="ChEBI" id="CHEBI:28938"/>
        <dbReference type="ChEBI" id="CHEBI:29985"/>
        <dbReference type="ChEBI" id="CHEBI:58359"/>
    </reaction>
</comment>
<feature type="region of interest" description="CPSase" evidence="8">
    <location>
        <begin position="1"/>
        <end position="161"/>
    </location>
</feature>
<keyword evidence="8" id="KW-0665">Pyrimidine biosynthesis</keyword>
<dbReference type="NCBIfam" id="TIGR01368">
    <property type="entry name" value="CPSaseIIsmall"/>
    <property type="match status" value="1"/>
</dbReference>
<dbReference type="Pfam" id="PF00117">
    <property type="entry name" value="GATase"/>
    <property type="match status" value="1"/>
</dbReference>
<keyword evidence="8" id="KW-0055">Arginine biosynthesis</keyword>
<evidence type="ECO:0000256" key="4">
    <source>
        <dbReference type="ARBA" id="ARBA00022741"/>
    </source>
</evidence>
<feature type="binding site" evidence="8">
    <location>
        <position position="280"/>
    </location>
    <ligand>
        <name>L-glutamine</name>
        <dbReference type="ChEBI" id="CHEBI:58359"/>
    </ligand>
</feature>
<dbReference type="InterPro" id="IPR029062">
    <property type="entry name" value="Class_I_gatase-like"/>
</dbReference>
<keyword evidence="6 8" id="KW-0315">Glutamine amidotransferase</keyword>
<dbReference type="Pfam" id="PF00988">
    <property type="entry name" value="CPSase_sm_chain"/>
    <property type="match status" value="1"/>
</dbReference>
<dbReference type="EC" id="6.3.5.5" evidence="8"/>
<evidence type="ECO:0000256" key="7">
    <source>
        <dbReference type="ARBA" id="ARBA00048816"/>
    </source>
</evidence>
<dbReference type="PANTHER" id="PTHR43418:SF7">
    <property type="entry name" value="CARBAMOYL-PHOSPHATE SYNTHASE SMALL CHAIN"/>
    <property type="match status" value="1"/>
</dbReference>
<feature type="domain" description="Carbamoyl-phosphate synthase small subunit N-terminal" evidence="9">
    <location>
        <begin position="1"/>
        <end position="132"/>
    </location>
</feature>
<dbReference type="PRINTS" id="PR00099">
    <property type="entry name" value="CPSGATASE"/>
</dbReference>
<dbReference type="HAMAP" id="MF_01209">
    <property type="entry name" value="CPSase_S_chain"/>
    <property type="match status" value="1"/>
</dbReference>
<sequence length="350" mass="38995">MKGYIKLENGLELAGELGDEAQPEAEGEAVFFTGMTGYQEVLSDPSYQNQILVFTYPLIGNYGINLEDFESKRPQIKGAVFYECCEAFSHYEAVYSLQAYLKKWKIPFLQHVDTRFLVKNIRSSGTMNAKITSVPETNVPPIKLPEHCSGDTSTHGEGAQHTVLIDFGFKKSILTALVERGQKVTVLPYEKMEAVFDLHPDGVVLSNGPGDPKQLAGYLPAVKKIARAFPVLGICLGHQLLALAHGQDTEKLPFGHRGANHPVLDRETGKVFMTSQNHSYVVKRNHGTQELNVRFENVNDGSVEGLFHPEKRILSVQFHPEANPGPRESEWIFDEYTAMMNQTGRVAIYA</sequence>
<name>A0ABS5LCA0_9BACI</name>
<dbReference type="SUPFAM" id="SSF52317">
    <property type="entry name" value="Class I glutamine amidotransferase-like"/>
    <property type="match status" value="1"/>
</dbReference>
<comment type="similarity">
    <text evidence="2 8">Belongs to the CarA family.</text>
</comment>